<evidence type="ECO:0000313" key="1">
    <source>
        <dbReference type="EMBL" id="KAA8522456.1"/>
    </source>
</evidence>
<reference evidence="1 2" key="1">
    <citation type="submission" date="2019-09" db="EMBL/GenBank/DDBJ databases">
        <title>A chromosome-level genome assembly of the Chinese tupelo Nyssa sinensis.</title>
        <authorList>
            <person name="Yang X."/>
            <person name="Kang M."/>
            <person name="Yang Y."/>
            <person name="Xiong H."/>
            <person name="Wang M."/>
            <person name="Zhang Z."/>
            <person name="Wang Z."/>
            <person name="Wu H."/>
            <person name="Ma T."/>
            <person name="Liu J."/>
            <person name="Xi Z."/>
        </authorList>
    </citation>
    <scope>NUCLEOTIDE SEQUENCE [LARGE SCALE GENOMIC DNA]</scope>
    <source>
        <strain evidence="1">J267</strain>
        <tissue evidence="1">Leaf</tissue>
    </source>
</reference>
<keyword evidence="2" id="KW-1185">Reference proteome</keyword>
<accession>A0A5J4ZXC6</accession>
<dbReference type="OrthoDB" id="338622at2759"/>
<proteinExistence type="predicted"/>
<dbReference type="SUPFAM" id="SSF50978">
    <property type="entry name" value="WD40 repeat-like"/>
    <property type="match status" value="1"/>
</dbReference>
<dbReference type="InterPro" id="IPR015943">
    <property type="entry name" value="WD40/YVTN_repeat-like_dom_sf"/>
</dbReference>
<dbReference type="PANTHER" id="PTHR44099:SF4">
    <property type="entry name" value="RABCONNECTIN-3B, ISOFORM A"/>
    <property type="match status" value="1"/>
</dbReference>
<sequence>MKCRSVACIWSGSPPVHRVTATAVLNQPPTLYTGGSDGSIIWWNLSTTNSNQEIKPIAMLCGHAAPIVDLGICFPIAVTGDGNIDNSKAVDIADAEGKCHLGWGVHPCLGVVQTVFHGTLSIGPLKFIAVVLPVEDMETQSVLMADSFGKLQCVPILKESNTKGENGTGLQKNSSHLEMTDLEDGSSERGQVVTFAICNHILALVYRTYCIFRLVSSGTTIGEIYFVDQHLGLEGCSTQSHVIGAMFLESDNVRKKLNTWESENIFAENFAVWNNRGSAIVYRISYSDNVFEFEPVSMIPAAAHPLDVRLSICFSQVKSFLLRIESVCFHVEEPLLWKPHVTIWLLPHHHDNKTKLHQECKMLGEGGFFVDWSAIAHRTKGPGHNFYIESTVRGAELTSPAKLCSMSRSG</sequence>
<gene>
    <name evidence="1" type="ORF">F0562_013183</name>
</gene>
<dbReference type="Gene3D" id="2.130.10.10">
    <property type="entry name" value="YVTN repeat-like/Quinoprotein amine dehydrogenase"/>
    <property type="match status" value="1"/>
</dbReference>
<protein>
    <submittedName>
        <fullName evidence="1">Uncharacterized protein</fullName>
    </submittedName>
</protein>
<dbReference type="EMBL" id="CM018048">
    <property type="protein sequence ID" value="KAA8522456.1"/>
    <property type="molecule type" value="Genomic_DNA"/>
</dbReference>
<dbReference type="PANTHER" id="PTHR44099">
    <property type="entry name" value="RABCONNECTIN-3B, ISOFORM A"/>
    <property type="match status" value="1"/>
</dbReference>
<evidence type="ECO:0000313" key="2">
    <source>
        <dbReference type="Proteomes" id="UP000325577"/>
    </source>
</evidence>
<dbReference type="InterPro" id="IPR036322">
    <property type="entry name" value="WD40_repeat_dom_sf"/>
</dbReference>
<organism evidence="1 2">
    <name type="scientific">Nyssa sinensis</name>
    <dbReference type="NCBI Taxonomy" id="561372"/>
    <lineage>
        <taxon>Eukaryota</taxon>
        <taxon>Viridiplantae</taxon>
        <taxon>Streptophyta</taxon>
        <taxon>Embryophyta</taxon>
        <taxon>Tracheophyta</taxon>
        <taxon>Spermatophyta</taxon>
        <taxon>Magnoliopsida</taxon>
        <taxon>eudicotyledons</taxon>
        <taxon>Gunneridae</taxon>
        <taxon>Pentapetalae</taxon>
        <taxon>asterids</taxon>
        <taxon>Cornales</taxon>
        <taxon>Nyssaceae</taxon>
        <taxon>Nyssa</taxon>
    </lineage>
</organism>
<dbReference type="Proteomes" id="UP000325577">
    <property type="component" value="Linkage Group LG5"/>
</dbReference>
<dbReference type="InterPro" id="IPR049916">
    <property type="entry name" value="WDR72-like"/>
</dbReference>
<dbReference type="GO" id="GO:0005737">
    <property type="term" value="C:cytoplasm"/>
    <property type="evidence" value="ECO:0007669"/>
    <property type="project" value="TreeGrafter"/>
</dbReference>
<dbReference type="AlphaFoldDB" id="A0A5J4ZXC6"/>
<name>A0A5J4ZXC6_9ASTE</name>